<evidence type="ECO:0000256" key="4">
    <source>
        <dbReference type="ARBA" id="ARBA00022840"/>
    </source>
</evidence>
<dbReference type="Gene3D" id="2.40.50.140">
    <property type="entry name" value="Nucleic acid-binding proteins"/>
    <property type="match status" value="1"/>
</dbReference>
<dbReference type="SMART" id="SM00382">
    <property type="entry name" value="AAA"/>
    <property type="match status" value="1"/>
</dbReference>
<keyword evidence="2" id="KW-0813">Transport</keyword>
<evidence type="ECO:0000256" key="2">
    <source>
        <dbReference type="ARBA" id="ARBA00022448"/>
    </source>
</evidence>
<evidence type="ECO:0000313" key="6">
    <source>
        <dbReference type="EMBL" id="MEJ8473194.1"/>
    </source>
</evidence>
<keyword evidence="3" id="KW-0547">Nucleotide-binding</keyword>
<evidence type="ECO:0000259" key="5">
    <source>
        <dbReference type="PROSITE" id="PS50893"/>
    </source>
</evidence>
<dbReference type="RefSeq" id="WP_340272754.1">
    <property type="nucleotide sequence ID" value="NZ_JBAKIA010000002.1"/>
</dbReference>
<sequence length="373" mass="40733">MSGLTLRNVGKSYGTLNIISELNLDVHDGEFLVLVGPSGCGKSTLLRMIAGLEDITDGTISIGDRIVNDLPASKRELSMVFQSYALYPHMNVRKNLAFGLQNLKMPRVEIERRVADAARILQIEPLMDRKPRQLSGGQKQRVAIGRAIVREPKLFLFDEPLSNLDAELRVQMRAELASLYNRLGTTMIYVTHDQVEAMTMASRIVVLRAGKVEQVGTPQELYNRPQNLFVAGFIGSPKMNTFPASISSQAGQSIASIDGLPDVVLPGLPTDDTSLTLCVRPEAMKIISGDSKSQSDGVRIDGEIRLAEYLGSETLLHVALPSGQIILVMGSGHDQVRPGQAVTVGFDMTELHYFDSAGLRLDPMTDSLETRAS</sequence>
<dbReference type="InterPro" id="IPR027417">
    <property type="entry name" value="P-loop_NTPase"/>
</dbReference>
<protein>
    <submittedName>
        <fullName evidence="6">Sn-glycerol-3-phosphate ABC transporter ATP-binding protein UgpC</fullName>
    </submittedName>
</protein>
<dbReference type="PROSITE" id="PS00211">
    <property type="entry name" value="ABC_TRANSPORTER_1"/>
    <property type="match status" value="1"/>
</dbReference>
<dbReference type="NCBIfam" id="NF008653">
    <property type="entry name" value="PRK11650.1"/>
    <property type="match status" value="1"/>
</dbReference>
<reference evidence="6 7" key="1">
    <citation type="submission" date="2024-02" db="EMBL/GenBank/DDBJ databases">
        <title>Roseibium algae sp. nov., isolated from marine alga (Grateloupia sp.), showing potential in myo-inositol conversion.</title>
        <authorList>
            <person name="Wang Y."/>
        </authorList>
    </citation>
    <scope>NUCLEOTIDE SEQUENCE [LARGE SCALE GENOMIC DNA]</scope>
    <source>
        <strain evidence="6 7">H3510</strain>
    </source>
</reference>
<name>A0ABU8TGC3_9HYPH</name>
<dbReference type="InterPro" id="IPR008995">
    <property type="entry name" value="Mo/tungstate-bd_C_term_dom"/>
</dbReference>
<feature type="domain" description="ABC transporter" evidence="5">
    <location>
        <begin position="4"/>
        <end position="234"/>
    </location>
</feature>
<dbReference type="CDD" id="cd03301">
    <property type="entry name" value="ABC_MalK_N"/>
    <property type="match status" value="1"/>
</dbReference>
<dbReference type="InterPro" id="IPR017871">
    <property type="entry name" value="ABC_transporter-like_CS"/>
</dbReference>
<dbReference type="Proteomes" id="UP001385499">
    <property type="component" value="Unassembled WGS sequence"/>
</dbReference>
<dbReference type="InterPro" id="IPR012340">
    <property type="entry name" value="NA-bd_OB-fold"/>
</dbReference>
<dbReference type="InterPro" id="IPR013611">
    <property type="entry name" value="Transp-assoc_OB_typ2"/>
</dbReference>
<dbReference type="GO" id="GO:0005524">
    <property type="term" value="F:ATP binding"/>
    <property type="evidence" value="ECO:0007669"/>
    <property type="project" value="UniProtKB-KW"/>
</dbReference>
<keyword evidence="4 6" id="KW-0067">ATP-binding</keyword>
<dbReference type="EMBL" id="JBAKIA010000002">
    <property type="protein sequence ID" value="MEJ8473194.1"/>
    <property type="molecule type" value="Genomic_DNA"/>
</dbReference>
<dbReference type="InterPro" id="IPR015855">
    <property type="entry name" value="ABC_transpr_MalK-like"/>
</dbReference>
<comment type="similarity">
    <text evidence="1">Belongs to the ABC transporter superfamily.</text>
</comment>
<dbReference type="PROSITE" id="PS50893">
    <property type="entry name" value="ABC_TRANSPORTER_2"/>
    <property type="match status" value="1"/>
</dbReference>
<dbReference type="PANTHER" id="PTHR43875:SF1">
    <property type="entry name" value="OSMOPROTECTIVE COMPOUNDS UPTAKE ATP-BINDING PROTEIN GGTA"/>
    <property type="match status" value="1"/>
</dbReference>
<evidence type="ECO:0000256" key="1">
    <source>
        <dbReference type="ARBA" id="ARBA00005417"/>
    </source>
</evidence>
<dbReference type="InterPro" id="IPR047641">
    <property type="entry name" value="ABC_transpr_MalK/UgpC-like"/>
</dbReference>
<organism evidence="6 7">
    <name type="scientific">Roseibium algae</name>
    <dbReference type="NCBI Taxonomy" id="3123038"/>
    <lineage>
        <taxon>Bacteria</taxon>
        <taxon>Pseudomonadati</taxon>
        <taxon>Pseudomonadota</taxon>
        <taxon>Alphaproteobacteria</taxon>
        <taxon>Hyphomicrobiales</taxon>
        <taxon>Stappiaceae</taxon>
        <taxon>Roseibium</taxon>
    </lineage>
</organism>
<dbReference type="Pfam" id="PF08402">
    <property type="entry name" value="TOBE_2"/>
    <property type="match status" value="1"/>
</dbReference>
<dbReference type="InterPro" id="IPR003439">
    <property type="entry name" value="ABC_transporter-like_ATP-bd"/>
</dbReference>
<dbReference type="Gene3D" id="3.40.50.300">
    <property type="entry name" value="P-loop containing nucleotide triphosphate hydrolases"/>
    <property type="match status" value="1"/>
</dbReference>
<evidence type="ECO:0000313" key="7">
    <source>
        <dbReference type="Proteomes" id="UP001385499"/>
    </source>
</evidence>
<dbReference type="PANTHER" id="PTHR43875">
    <property type="entry name" value="MALTODEXTRIN IMPORT ATP-BINDING PROTEIN MSMX"/>
    <property type="match status" value="1"/>
</dbReference>
<accession>A0ABU8TGC3</accession>
<dbReference type="Gene3D" id="2.40.50.100">
    <property type="match status" value="1"/>
</dbReference>
<proteinExistence type="inferred from homology"/>
<dbReference type="Pfam" id="PF00005">
    <property type="entry name" value="ABC_tran"/>
    <property type="match status" value="1"/>
</dbReference>
<dbReference type="InterPro" id="IPR003593">
    <property type="entry name" value="AAA+_ATPase"/>
</dbReference>
<gene>
    <name evidence="6" type="primary">ugpC</name>
    <name evidence="6" type="ORF">V6575_03780</name>
</gene>
<dbReference type="SUPFAM" id="SSF50331">
    <property type="entry name" value="MOP-like"/>
    <property type="match status" value="1"/>
</dbReference>
<comment type="caution">
    <text evidence="6">The sequence shown here is derived from an EMBL/GenBank/DDBJ whole genome shotgun (WGS) entry which is preliminary data.</text>
</comment>
<keyword evidence="7" id="KW-1185">Reference proteome</keyword>
<evidence type="ECO:0000256" key="3">
    <source>
        <dbReference type="ARBA" id="ARBA00022741"/>
    </source>
</evidence>
<dbReference type="SUPFAM" id="SSF52540">
    <property type="entry name" value="P-loop containing nucleoside triphosphate hydrolases"/>
    <property type="match status" value="1"/>
</dbReference>